<dbReference type="Proteomes" id="UP000051835">
    <property type="component" value="Unassembled WGS sequence"/>
</dbReference>
<dbReference type="NCBIfam" id="TIGR03715">
    <property type="entry name" value="KxYKxGKxW"/>
    <property type="match status" value="1"/>
</dbReference>
<feature type="compositionally biased region" description="Pro residues" evidence="3">
    <location>
        <begin position="1361"/>
        <end position="1371"/>
    </location>
</feature>
<feature type="compositionally biased region" description="Pro residues" evidence="3">
    <location>
        <begin position="1305"/>
        <end position="1315"/>
    </location>
</feature>
<accession>A0A0R1QRU1</accession>
<evidence type="ECO:0000256" key="3">
    <source>
        <dbReference type="SAM" id="MobiDB-lite"/>
    </source>
</evidence>
<feature type="coiled-coil region" evidence="2">
    <location>
        <begin position="564"/>
        <end position="591"/>
    </location>
</feature>
<evidence type="ECO:0000256" key="2">
    <source>
        <dbReference type="SAM" id="Coils"/>
    </source>
</evidence>
<sequence length="1441" mass="154371">MGMVFLKGLTPKKSELAKANSRTHFKMYKAGIHWVIAGISTVGGLFGMGTIGTTIAAKADAPAGIAQEADPQQVAATQTSGEIPATSTSVSESSLAEESDSGKSTSEQVSETSESESRLSASSETIDSEDKVVAEKFSKYDQPLLVKSGENGQTLQNQQLEKNKETPVSGQTVVAQTRSMKNRSIGSTPNVYQSLNDYQNGIKDAQQDLTKIINKCYDSGKNLVGGAIVQAGKHALSKIPNIGLIGSNIKRIPNTSSIGSNIKKISDLMDNYYQDDSLQIDQADGKPIWHDKQYDNHPSKQGLQLKDYNQGYADYIRSFAQGIANWITSIKSKATNTQTANSLIDGATYNANSMTGVTPGGEVGLGVAWLIGSNANYSNEVLGYQPDGSPASVTVALGVKTINDYIKLIAPNIIDGIAHKAMSDIRSLGGSIQDQDYAPATLSEATKLNGNITTMVHNLGLDDVLTSSLLQKVYEGIRANAMTALENNWTQGENEALVSLLGAGTYRPQDYSKSLKAINDPGAAFDEGGGKLSVMAHDAGKNWALKVFGPLINMANEDAWQGSSKKLSDIVEQLRQQKEISNDEANQLIMDKGAIHFFNGKSSGITYQRNALGVQEMLELVYQQEYRNAWDVVNDIHNLPLLTPQRVQNISEGLSFKSPITENLQVTPTEIHMGIYQKIWQDVWSYDPGYMGMLMADWDAHNVVEGNSSVSSQDAYHSWVKEETAWIAYGFAIGEPENISDLIFGVYHDAYQQESIKTKAAFEAGVALARLNAQKSGNGTVVSVKNAGSYQQFNAVSDGTGTDFSSFSDGEVAKMMKFTEAPHPGQAFTDGYQSQLQQVQVVMQSASHKDQVAFQKTNMAINSGETVNVLKDKRLELTAPILQSGWHTVGKGQWSMNGKVPTVTFQFASDISFVKGNLSVPTGEYDGRSVKEHLTTGQLTLQWADHRVNSPISIPAQWLEVSPDDSRVGRYTVHLSQTGVQQVLQKIKHDSAYEQPSAKDLSAIVGDFIMKDSTTRVPIIQTWQPQVIVGQSLQTKDFVLSATDALGHRLSSDLVTSNLSQTAMGQPGSYPVTLTLVDPTSGETVHKTVQVTVISQDTAKQIADSEANLNKDLVKSMTTQFNLESQNVAQNDEQSLTALGNDLSSLSTWIKETASTNDLFASEASISDWTDSEDSVSTSILKAEEAFSSESEVLENADNQAFTSLGIVLATDLAVASQPHKPSGPATGVIDGNQGQLKPVQPTTPNQPTTTHQSQTTGGVGDTGQSRPAADIHGHQGAHVAPVAPAQTGNQYPATTGPNAQQKPQPAPTTKPVPTPSGSSTTAIKKPIDQGNPSVATTTTKPAGQPHLTIDTTDNHQPRPSGQPAPQPSRPTLPVKTPTDQGKQPAPTADLHDHQGAHGTPVAPAQTGNQHPATTGPNAQQKPQPAPTTKPTPRKTACANG</sequence>
<evidence type="ECO:0000256" key="1">
    <source>
        <dbReference type="ARBA" id="ARBA00022729"/>
    </source>
</evidence>
<evidence type="ECO:0000313" key="4">
    <source>
        <dbReference type="EMBL" id="KRL47488.1"/>
    </source>
</evidence>
<dbReference type="InterPro" id="IPR022263">
    <property type="entry name" value="KxYKxGKxW"/>
</dbReference>
<feature type="compositionally biased region" description="Low complexity" evidence="3">
    <location>
        <begin position="1431"/>
        <end position="1441"/>
    </location>
</feature>
<feature type="compositionally biased region" description="Polar residues" evidence="3">
    <location>
        <begin position="74"/>
        <end position="96"/>
    </location>
</feature>
<feature type="compositionally biased region" description="Polar residues" evidence="3">
    <location>
        <begin position="1331"/>
        <end position="1342"/>
    </location>
</feature>
<keyword evidence="2" id="KW-0175">Coiled coil</keyword>
<dbReference type="Gene3D" id="2.60.40.10">
    <property type="entry name" value="Immunoglobulins"/>
    <property type="match status" value="1"/>
</dbReference>
<evidence type="ECO:0000313" key="5">
    <source>
        <dbReference type="Proteomes" id="UP000051835"/>
    </source>
</evidence>
<protein>
    <submittedName>
        <fullName evidence="4">Uncharacterized protein</fullName>
    </submittedName>
</protein>
<feature type="compositionally biased region" description="Polar residues" evidence="3">
    <location>
        <begin position="1287"/>
        <end position="1297"/>
    </location>
</feature>
<proteinExistence type="predicted"/>
<gene>
    <name evidence="4" type="ORF">FD37_GL002356</name>
</gene>
<organism evidence="4 5">
    <name type="scientific">Levilactobacillus spicheri DSM 15429</name>
    <dbReference type="NCBI Taxonomy" id="1423805"/>
    <lineage>
        <taxon>Bacteria</taxon>
        <taxon>Bacillati</taxon>
        <taxon>Bacillota</taxon>
        <taxon>Bacilli</taxon>
        <taxon>Lactobacillales</taxon>
        <taxon>Lactobacillaceae</taxon>
        <taxon>Levilactobacillus</taxon>
    </lineage>
</organism>
<feature type="compositionally biased region" description="Low complexity" evidence="3">
    <location>
        <begin position="104"/>
        <end position="124"/>
    </location>
</feature>
<feature type="region of interest" description="Disordered" evidence="3">
    <location>
        <begin position="68"/>
        <end position="128"/>
    </location>
</feature>
<keyword evidence="1" id="KW-0732">Signal</keyword>
<feature type="region of interest" description="Disordered" evidence="3">
    <location>
        <begin position="1286"/>
        <end position="1441"/>
    </location>
</feature>
<comment type="caution">
    <text evidence="4">The sequence shown here is derived from an EMBL/GenBank/DDBJ whole genome shotgun (WGS) entry which is preliminary data.</text>
</comment>
<feature type="compositionally biased region" description="Low complexity" evidence="3">
    <location>
        <begin position="1239"/>
        <end position="1257"/>
    </location>
</feature>
<dbReference type="InterPro" id="IPR013783">
    <property type="entry name" value="Ig-like_fold"/>
</dbReference>
<feature type="region of interest" description="Disordered" evidence="3">
    <location>
        <begin position="1217"/>
        <end position="1274"/>
    </location>
</feature>
<name>A0A0R1QRU1_9LACO</name>
<reference evidence="4 5" key="1">
    <citation type="journal article" date="2015" name="Genome Announc.">
        <title>Expanding the biotechnology potential of lactobacilli through comparative genomics of 213 strains and associated genera.</title>
        <authorList>
            <person name="Sun Z."/>
            <person name="Harris H.M."/>
            <person name="McCann A."/>
            <person name="Guo C."/>
            <person name="Argimon S."/>
            <person name="Zhang W."/>
            <person name="Yang X."/>
            <person name="Jeffery I.B."/>
            <person name="Cooney J.C."/>
            <person name="Kagawa T.F."/>
            <person name="Liu W."/>
            <person name="Song Y."/>
            <person name="Salvetti E."/>
            <person name="Wrobel A."/>
            <person name="Rasinkangas P."/>
            <person name="Parkhill J."/>
            <person name="Rea M.C."/>
            <person name="O'Sullivan O."/>
            <person name="Ritari J."/>
            <person name="Douillard F.P."/>
            <person name="Paul Ross R."/>
            <person name="Yang R."/>
            <person name="Briner A.E."/>
            <person name="Felis G.E."/>
            <person name="de Vos W.M."/>
            <person name="Barrangou R."/>
            <person name="Klaenhammer T.R."/>
            <person name="Caufield P.W."/>
            <person name="Cui Y."/>
            <person name="Zhang H."/>
            <person name="O'Toole P.W."/>
        </authorList>
    </citation>
    <scope>NUCLEOTIDE SEQUENCE [LARGE SCALE GENOMIC DNA]</scope>
    <source>
        <strain evidence="4 5">DSM 15429</strain>
    </source>
</reference>
<dbReference type="PATRIC" id="fig|1423805.4.peg.2424"/>
<dbReference type="EMBL" id="AZFC01000028">
    <property type="protein sequence ID" value="KRL47488.1"/>
    <property type="molecule type" value="Genomic_DNA"/>
</dbReference>
<dbReference type="Pfam" id="PF19258">
    <property type="entry name" value="KxYKxGKxW_sig"/>
    <property type="match status" value="1"/>
</dbReference>
<feature type="compositionally biased region" description="Polar residues" evidence="3">
    <location>
        <begin position="1406"/>
        <end position="1418"/>
    </location>
</feature>